<dbReference type="PANTHER" id="PTHR30502:SF0">
    <property type="entry name" value="PHOSPHOENOLPYRUVATE CARBOXYLASE FAMILY PROTEIN"/>
    <property type="match status" value="1"/>
</dbReference>
<dbReference type="EMBL" id="UWPJ01000030">
    <property type="protein sequence ID" value="VCU71811.1"/>
    <property type="molecule type" value="Genomic_DNA"/>
</dbReference>
<dbReference type="PANTHER" id="PTHR30502">
    <property type="entry name" value="2-KETO-3-DEOXY-L-RHAMNONATE ALDOLASE"/>
    <property type="match status" value="1"/>
</dbReference>
<evidence type="ECO:0000313" key="6">
    <source>
        <dbReference type="Proteomes" id="UP000277294"/>
    </source>
</evidence>
<dbReference type="AlphaFoldDB" id="A0A3P4B796"/>
<evidence type="ECO:0000256" key="2">
    <source>
        <dbReference type="ARBA" id="ARBA00022723"/>
    </source>
</evidence>
<keyword evidence="2" id="KW-0479">Metal-binding</keyword>
<dbReference type="InterPro" id="IPR050251">
    <property type="entry name" value="HpcH-HpaI_aldolase"/>
</dbReference>
<evidence type="ECO:0000259" key="4">
    <source>
        <dbReference type="Pfam" id="PF03328"/>
    </source>
</evidence>
<dbReference type="GO" id="GO:0046872">
    <property type="term" value="F:metal ion binding"/>
    <property type="evidence" value="ECO:0007669"/>
    <property type="project" value="UniProtKB-KW"/>
</dbReference>
<proteinExistence type="inferred from homology"/>
<evidence type="ECO:0000256" key="1">
    <source>
        <dbReference type="ARBA" id="ARBA00005568"/>
    </source>
</evidence>
<name>A0A3P4B796_9BURK</name>
<gene>
    <name evidence="5" type="primary">garL_6</name>
    <name evidence="5" type="ORF">PIGHUM_03901</name>
</gene>
<protein>
    <submittedName>
        <fullName evidence="5">5-keto-4-deoxy-D-glucarate aldolase</fullName>
        <ecNumber evidence="5">4.1.2.20</ecNumber>
    </submittedName>
</protein>
<dbReference type="InterPro" id="IPR015813">
    <property type="entry name" value="Pyrv/PenolPyrv_kinase-like_dom"/>
</dbReference>
<dbReference type="SUPFAM" id="SSF51621">
    <property type="entry name" value="Phosphoenolpyruvate/pyruvate domain"/>
    <property type="match status" value="1"/>
</dbReference>
<dbReference type="InterPro" id="IPR040442">
    <property type="entry name" value="Pyrv_kinase-like_dom_sf"/>
</dbReference>
<dbReference type="Pfam" id="PF03328">
    <property type="entry name" value="HpcH_HpaI"/>
    <property type="match status" value="1"/>
</dbReference>
<dbReference type="InterPro" id="IPR005000">
    <property type="entry name" value="Aldolase/citrate-lyase_domain"/>
</dbReference>
<dbReference type="Proteomes" id="UP000277294">
    <property type="component" value="Unassembled WGS sequence"/>
</dbReference>
<sequence>MTAINKVFRDRLRARAQLGGTFIKTPAYQHVEIAGGAGLDFVVLDAEHAVFDPAQLDQCVLAACAAGTAAVVRLPDPGASSVLRVLDMGAAGVLVPHVTDADCAREIIARTRYAGGVRGYSNSPRSGGYGALSMARHMQEADSGVSVLCQIEDKAGVDNIEAIAAVPGVDCLFIGRADLAVSYGVAELDHPLVAQAVDKVVRAGAAAGVAVGIFLPDAGALDAYAARGVSLFVIGSDQSWLRAAALGLSGRMASART</sequence>
<evidence type="ECO:0000256" key="3">
    <source>
        <dbReference type="ARBA" id="ARBA00023239"/>
    </source>
</evidence>
<dbReference type="GO" id="GO:0008672">
    <property type="term" value="F:2-dehydro-3-deoxyglucarate aldolase activity"/>
    <property type="evidence" value="ECO:0007669"/>
    <property type="project" value="UniProtKB-EC"/>
</dbReference>
<accession>A0A3P4B796</accession>
<keyword evidence="6" id="KW-1185">Reference proteome</keyword>
<reference evidence="5 6" key="1">
    <citation type="submission" date="2018-10" db="EMBL/GenBank/DDBJ databases">
        <authorList>
            <person name="Criscuolo A."/>
        </authorList>
    </citation>
    <scope>NUCLEOTIDE SEQUENCE [LARGE SCALE GENOMIC DNA]</scope>
    <source>
        <strain evidence="5">DnA1</strain>
    </source>
</reference>
<evidence type="ECO:0000313" key="5">
    <source>
        <dbReference type="EMBL" id="VCU71811.1"/>
    </source>
</evidence>
<feature type="domain" description="HpcH/HpaI aldolase/citrate lyase" evidence="4">
    <location>
        <begin position="22"/>
        <end position="241"/>
    </location>
</feature>
<dbReference type="Gene3D" id="3.20.20.60">
    <property type="entry name" value="Phosphoenolpyruvate-binding domains"/>
    <property type="match status" value="1"/>
</dbReference>
<organism evidence="5 6">
    <name type="scientific">Pigmentiphaga humi</name>
    <dbReference type="NCBI Taxonomy" id="2478468"/>
    <lineage>
        <taxon>Bacteria</taxon>
        <taxon>Pseudomonadati</taxon>
        <taxon>Pseudomonadota</taxon>
        <taxon>Betaproteobacteria</taxon>
        <taxon>Burkholderiales</taxon>
        <taxon>Alcaligenaceae</taxon>
        <taxon>Pigmentiphaga</taxon>
    </lineage>
</organism>
<dbReference type="GO" id="GO:0005737">
    <property type="term" value="C:cytoplasm"/>
    <property type="evidence" value="ECO:0007669"/>
    <property type="project" value="TreeGrafter"/>
</dbReference>
<dbReference type="RefSeq" id="WP_246013354.1">
    <property type="nucleotide sequence ID" value="NZ_UWPJ01000030.1"/>
</dbReference>
<keyword evidence="3 5" id="KW-0456">Lyase</keyword>
<comment type="similarity">
    <text evidence="1">Belongs to the HpcH/HpaI aldolase family.</text>
</comment>
<dbReference type="EC" id="4.1.2.20" evidence="5"/>